<comment type="caution">
    <text evidence="6">The sequence shown here is derived from an EMBL/GenBank/DDBJ whole genome shotgun (WGS) entry which is preliminary data.</text>
</comment>
<evidence type="ECO:0000256" key="3">
    <source>
        <dbReference type="ARBA" id="ARBA00023163"/>
    </source>
</evidence>
<dbReference type="PANTHER" id="PTHR30055:SF234">
    <property type="entry name" value="HTH-TYPE TRANSCRIPTIONAL REGULATOR BETI"/>
    <property type="match status" value="1"/>
</dbReference>
<accession>A0ABV3G4L5</accession>
<dbReference type="InterPro" id="IPR025996">
    <property type="entry name" value="MT1864/Rv1816-like_C"/>
</dbReference>
<sequence length="226" mass="23928">MTASPRPRSPRGSGARLRAEILDATAELLANAGHSDAVSIRDVGRMVGISAPSIYRHFADKDELIEAVVARAFEDLSGAMHAASDPALSAMSRLRAQGMAYVRYALEHPAQYRVATAPTAESGAVDRVLSSGAFRLFATTVCECMAEGVMTPGDPTPVVLELWAAAHGIASLLIAKPFLPWGEVEASADRVLSAACVGHAVLDMIGDAPGPDEITDWLDRLRRDPP</sequence>
<dbReference type="InterPro" id="IPR001647">
    <property type="entry name" value="HTH_TetR"/>
</dbReference>
<keyword evidence="7" id="KW-1185">Reference proteome</keyword>
<dbReference type="InterPro" id="IPR036271">
    <property type="entry name" value="Tet_transcr_reg_TetR-rel_C_sf"/>
</dbReference>
<evidence type="ECO:0000313" key="6">
    <source>
        <dbReference type="EMBL" id="MEV0712575.1"/>
    </source>
</evidence>
<dbReference type="RefSeq" id="WP_357789665.1">
    <property type="nucleotide sequence ID" value="NZ_JBFAKC010000022.1"/>
</dbReference>
<dbReference type="EMBL" id="JBFAKC010000022">
    <property type="protein sequence ID" value="MEV0712575.1"/>
    <property type="molecule type" value="Genomic_DNA"/>
</dbReference>
<dbReference type="PROSITE" id="PS50977">
    <property type="entry name" value="HTH_TETR_2"/>
    <property type="match status" value="1"/>
</dbReference>
<dbReference type="SUPFAM" id="SSF48498">
    <property type="entry name" value="Tetracyclin repressor-like, C-terminal domain"/>
    <property type="match status" value="1"/>
</dbReference>
<reference evidence="6 7" key="1">
    <citation type="submission" date="2024-06" db="EMBL/GenBank/DDBJ databases">
        <title>The Natural Products Discovery Center: Release of the First 8490 Sequenced Strains for Exploring Actinobacteria Biosynthetic Diversity.</title>
        <authorList>
            <person name="Kalkreuter E."/>
            <person name="Kautsar S.A."/>
            <person name="Yang D."/>
            <person name="Bader C.D."/>
            <person name="Teijaro C.N."/>
            <person name="Fluegel L."/>
            <person name="Davis C.M."/>
            <person name="Simpson J.R."/>
            <person name="Lauterbach L."/>
            <person name="Steele A.D."/>
            <person name="Gui C."/>
            <person name="Meng S."/>
            <person name="Li G."/>
            <person name="Viehrig K."/>
            <person name="Ye F."/>
            <person name="Su P."/>
            <person name="Kiefer A.F."/>
            <person name="Nichols A."/>
            <person name="Cepeda A.J."/>
            <person name="Yan W."/>
            <person name="Fan B."/>
            <person name="Jiang Y."/>
            <person name="Adhikari A."/>
            <person name="Zheng C.-J."/>
            <person name="Schuster L."/>
            <person name="Cowan T.M."/>
            <person name="Smanski M.J."/>
            <person name="Chevrette M.G."/>
            <person name="De Carvalho L.P.S."/>
            <person name="Shen B."/>
        </authorList>
    </citation>
    <scope>NUCLEOTIDE SEQUENCE [LARGE SCALE GENOMIC DNA]</scope>
    <source>
        <strain evidence="6 7">NPDC050403</strain>
    </source>
</reference>
<dbReference type="SUPFAM" id="SSF46689">
    <property type="entry name" value="Homeodomain-like"/>
    <property type="match status" value="1"/>
</dbReference>
<protein>
    <submittedName>
        <fullName evidence="6">TetR/AcrR family transcriptional regulator</fullName>
    </submittedName>
</protein>
<keyword evidence="3" id="KW-0804">Transcription</keyword>
<organism evidence="6 7">
    <name type="scientific">Nocardia aurea</name>
    <dbReference type="NCBI Taxonomy" id="2144174"/>
    <lineage>
        <taxon>Bacteria</taxon>
        <taxon>Bacillati</taxon>
        <taxon>Actinomycetota</taxon>
        <taxon>Actinomycetes</taxon>
        <taxon>Mycobacteriales</taxon>
        <taxon>Nocardiaceae</taxon>
        <taxon>Nocardia</taxon>
    </lineage>
</organism>
<keyword evidence="1" id="KW-0805">Transcription regulation</keyword>
<dbReference type="Gene3D" id="1.10.357.10">
    <property type="entry name" value="Tetracycline Repressor, domain 2"/>
    <property type="match status" value="1"/>
</dbReference>
<name>A0ABV3G4L5_9NOCA</name>
<dbReference type="PANTHER" id="PTHR30055">
    <property type="entry name" value="HTH-TYPE TRANSCRIPTIONAL REGULATOR RUTR"/>
    <property type="match status" value="1"/>
</dbReference>
<evidence type="ECO:0000256" key="4">
    <source>
        <dbReference type="PROSITE-ProRule" id="PRU00335"/>
    </source>
</evidence>
<dbReference type="InterPro" id="IPR009057">
    <property type="entry name" value="Homeodomain-like_sf"/>
</dbReference>
<dbReference type="Pfam" id="PF13305">
    <property type="entry name" value="TetR_C_33"/>
    <property type="match status" value="1"/>
</dbReference>
<proteinExistence type="predicted"/>
<feature type="DNA-binding region" description="H-T-H motif" evidence="4">
    <location>
        <begin position="39"/>
        <end position="58"/>
    </location>
</feature>
<keyword evidence="2 4" id="KW-0238">DNA-binding</keyword>
<dbReference type="Proteomes" id="UP001551695">
    <property type="component" value="Unassembled WGS sequence"/>
</dbReference>
<dbReference type="InterPro" id="IPR050109">
    <property type="entry name" value="HTH-type_TetR-like_transc_reg"/>
</dbReference>
<evidence type="ECO:0000256" key="2">
    <source>
        <dbReference type="ARBA" id="ARBA00023125"/>
    </source>
</evidence>
<dbReference type="Pfam" id="PF00440">
    <property type="entry name" value="TetR_N"/>
    <property type="match status" value="1"/>
</dbReference>
<gene>
    <name evidence="6" type="ORF">AB0I48_33970</name>
</gene>
<evidence type="ECO:0000259" key="5">
    <source>
        <dbReference type="PROSITE" id="PS50977"/>
    </source>
</evidence>
<evidence type="ECO:0000256" key="1">
    <source>
        <dbReference type="ARBA" id="ARBA00023015"/>
    </source>
</evidence>
<evidence type="ECO:0000313" key="7">
    <source>
        <dbReference type="Proteomes" id="UP001551695"/>
    </source>
</evidence>
<feature type="domain" description="HTH tetR-type" evidence="5">
    <location>
        <begin position="15"/>
        <end position="76"/>
    </location>
</feature>